<protein>
    <submittedName>
        <fullName evidence="1">Uncharacterized protein</fullName>
    </submittedName>
</protein>
<dbReference type="Proteomes" id="UP000824881">
    <property type="component" value="Unassembled WGS sequence"/>
</dbReference>
<evidence type="ECO:0000313" key="1">
    <source>
        <dbReference type="EMBL" id="KAG9220649.1"/>
    </source>
</evidence>
<sequence length="683" mass="75649">MAALLSLPPLDVLRPPSLENAASKGSSSSSSSSVRTGSSVSDAGSSPAPLTPLSDGDVPSMSLAVDWHPEACLYLPVPEALDAPLFGALFDKYSQGSCLALCLPLVPSSSDEDSFSFVRESFETMGMTTGRWSREELNGVSYYATVPSVSEDADSESKAAPPFFAEQAFSDHQHVIGLAGARSVISIPSTDNKRILYILEKPTVVFPTLSQTRGFLPPALEARAQSLALQRPTPSFPPKANIPNLEEWKKIWAAWDLVTLGMTPSSMLHQKPIDLRHKCLFYIGHIPTFLDMLLSKSIGGGASEPQYFWKIFERGIDPHVDDPDHCHNHSEVPEKDEDWPTIELIMSFRDAVRARLAKLYAELESGERALTRNIARTLVMTIEHEAWHIETLLYMLIQRAGTGTLPPPGFVTPPFARLSQQWDVIPPPSTPSVQLGPATITLGHEDSEGDDFAADGKAVEADESFLSQEWGWDNESPARTVEVGAFRAEWRPISNSEFEAYWRGEGKDKVSMPKSWVLSEDGEVQVRTVYGPVAMEVAKHWPVMTAYDDLVQYARWKGGRLPTEPELRLFLDTYEVGHENGANVGFRNWHPVPATTGLEQYGGRGSNGGVWEWTSTLFDNHDGLVPTNLFTGYSTDFFDTKHHVVLGASYATVPRLASRRTVRNFWQHNYPYPWVGARVVYDL</sequence>
<proteinExistence type="predicted"/>
<name>A0ACB7IR23_PLECO</name>
<keyword evidence="2" id="KW-1185">Reference proteome</keyword>
<gene>
    <name evidence="1" type="ORF">CCMSSC00406_0003748</name>
</gene>
<comment type="caution">
    <text evidence="1">The sequence shown here is derived from an EMBL/GenBank/DDBJ whole genome shotgun (WGS) entry which is preliminary data.</text>
</comment>
<dbReference type="EMBL" id="WQMT02000007">
    <property type="protein sequence ID" value="KAG9220649.1"/>
    <property type="molecule type" value="Genomic_DNA"/>
</dbReference>
<organism evidence="1 2">
    <name type="scientific">Pleurotus cornucopiae</name>
    <name type="common">Cornucopia mushroom</name>
    <dbReference type="NCBI Taxonomy" id="5321"/>
    <lineage>
        <taxon>Eukaryota</taxon>
        <taxon>Fungi</taxon>
        <taxon>Dikarya</taxon>
        <taxon>Basidiomycota</taxon>
        <taxon>Agaricomycotina</taxon>
        <taxon>Agaricomycetes</taxon>
        <taxon>Agaricomycetidae</taxon>
        <taxon>Agaricales</taxon>
        <taxon>Pleurotineae</taxon>
        <taxon>Pleurotaceae</taxon>
        <taxon>Pleurotus</taxon>
    </lineage>
</organism>
<evidence type="ECO:0000313" key="2">
    <source>
        <dbReference type="Proteomes" id="UP000824881"/>
    </source>
</evidence>
<reference evidence="1 2" key="1">
    <citation type="journal article" date="2021" name="Appl. Environ. Microbiol.">
        <title>Genetic linkage and physical mapping for an oyster mushroom Pleurotus cornucopiae and QTL analysis for the trait cap color.</title>
        <authorList>
            <person name="Zhang Y."/>
            <person name="Gao W."/>
            <person name="Sonnenberg A."/>
            <person name="Chen Q."/>
            <person name="Zhang J."/>
            <person name="Huang C."/>
        </authorList>
    </citation>
    <scope>NUCLEOTIDE SEQUENCE [LARGE SCALE GENOMIC DNA]</scope>
    <source>
        <strain evidence="1">CCMSSC00406</strain>
    </source>
</reference>
<accession>A0ACB7IR23</accession>